<evidence type="ECO:0000256" key="2">
    <source>
        <dbReference type="ARBA" id="ARBA00023043"/>
    </source>
</evidence>
<evidence type="ECO:0000256" key="3">
    <source>
        <dbReference type="PROSITE-ProRule" id="PRU00023"/>
    </source>
</evidence>
<dbReference type="InterPro" id="IPR002110">
    <property type="entry name" value="Ankyrin_rpt"/>
</dbReference>
<evidence type="ECO:0000313" key="5">
    <source>
        <dbReference type="Proteomes" id="UP000826195"/>
    </source>
</evidence>
<feature type="repeat" description="ANK" evidence="3">
    <location>
        <begin position="170"/>
        <end position="202"/>
    </location>
</feature>
<dbReference type="GO" id="GO:0005634">
    <property type="term" value="C:nucleus"/>
    <property type="evidence" value="ECO:0007669"/>
    <property type="project" value="TreeGrafter"/>
</dbReference>
<gene>
    <name evidence="4" type="ORF">KQX54_018883</name>
</gene>
<protein>
    <submittedName>
        <fullName evidence="4">Uncharacterized protein</fullName>
    </submittedName>
</protein>
<sequence>MEQRREIDNYKKFKKLKVLGKKNYDEVCEEIKAGTLSKNVVLEVETEYDYLFRQNDFNSVEIYDRLFIGTVTMSIIHVAIGLNDQAMIDHLLALNCNLQATTGYGYSVLQFAVMCNMLTTVEKLLDTGVDINDLREDLQSLLTIAISWDRYEMVELLIRRGAQVNVDKFCNNSPFCCAVIKSNVNIIELLISHGADVNLAGSGMRSHRRCTPLMAACMYDSLDSIEFLLNHPYIDIQAVDESNETCLFAAAREDNSDCLQLILSTNIDINTKNIHKELPLDVVLDNNYEFNVFRKISCNYLIKCHIVKLIVAGFYVCEKNREAVKDEKFYNLRAVCSEEIQLMKDTKELYTNWSCFTILRRSQHLLALRFKHVEVSVDQEEGWIEKFPLYGEILAFHVKKALQRKMILKRTDQVLFDIFYKILPDTFIHNVYHFLKLHSESYLGVQLIVGEVSKAPMILKVYDDSLTVQFEVLK</sequence>
<dbReference type="SUPFAM" id="SSF48403">
    <property type="entry name" value="Ankyrin repeat"/>
    <property type="match status" value="1"/>
</dbReference>
<keyword evidence="5" id="KW-1185">Reference proteome</keyword>
<keyword evidence="1" id="KW-0677">Repeat</keyword>
<proteinExistence type="predicted"/>
<comment type="caution">
    <text evidence="4">The sequence shown here is derived from an EMBL/GenBank/DDBJ whole genome shotgun (WGS) entry which is preliminary data.</text>
</comment>
<feature type="repeat" description="ANK" evidence="3">
    <location>
        <begin position="104"/>
        <end position="136"/>
    </location>
</feature>
<dbReference type="InterPro" id="IPR050663">
    <property type="entry name" value="Ankyrin-SOCS_Box"/>
</dbReference>
<dbReference type="AlphaFoldDB" id="A0AAV7I2K6"/>
<dbReference type="Proteomes" id="UP000826195">
    <property type="component" value="Unassembled WGS sequence"/>
</dbReference>
<dbReference type="Gene3D" id="1.25.40.20">
    <property type="entry name" value="Ankyrin repeat-containing domain"/>
    <property type="match status" value="1"/>
</dbReference>
<dbReference type="InterPro" id="IPR036770">
    <property type="entry name" value="Ankyrin_rpt-contain_sf"/>
</dbReference>
<dbReference type="PROSITE" id="PS50088">
    <property type="entry name" value="ANK_REPEAT"/>
    <property type="match status" value="2"/>
</dbReference>
<dbReference type="Pfam" id="PF12796">
    <property type="entry name" value="Ank_2"/>
    <property type="match status" value="2"/>
</dbReference>
<accession>A0AAV7I2K6</accession>
<dbReference type="EMBL" id="JAHXZJ010002609">
    <property type="protein sequence ID" value="KAH0540656.1"/>
    <property type="molecule type" value="Genomic_DNA"/>
</dbReference>
<dbReference type="GO" id="GO:0045944">
    <property type="term" value="P:positive regulation of transcription by RNA polymerase II"/>
    <property type="evidence" value="ECO:0007669"/>
    <property type="project" value="TreeGrafter"/>
</dbReference>
<evidence type="ECO:0000313" key="4">
    <source>
        <dbReference type="EMBL" id="KAH0540656.1"/>
    </source>
</evidence>
<name>A0AAV7I2K6_COTGL</name>
<dbReference type="PANTHER" id="PTHR24193">
    <property type="entry name" value="ANKYRIN REPEAT PROTEIN"/>
    <property type="match status" value="1"/>
</dbReference>
<dbReference type="PROSITE" id="PS50297">
    <property type="entry name" value="ANK_REP_REGION"/>
    <property type="match status" value="1"/>
</dbReference>
<evidence type="ECO:0000256" key="1">
    <source>
        <dbReference type="ARBA" id="ARBA00022737"/>
    </source>
</evidence>
<dbReference type="PANTHER" id="PTHR24193:SF121">
    <property type="entry name" value="ADA2A-CONTAINING COMPLEX COMPONENT 3, ISOFORM D"/>
    <property type="match status" value="1"/>
</dbReference>
<reference evidence="4 5" key="1">
    <citation type="journal article" date="2021" name="J. Hered.">
        <title>A chromosome-level genome assembly of the parasitoid wasp, Cotesia glomerata (Hymenoptera: Braconidae).</title>
        <authorList>
            <person name="Pinto B.J."/>
            <person name="Weis J.J."/>
            <person name="Gamble T."/>
            <person name="Ode P.J."/>
            <person name="Paul R."/>
            <person name="Zaspel J.M."/>
        </authorList>
    </citation>
    <scope>NUCLEOTIDE SEQUENCE [LARGE SCALE GENOMIC DNA]</scope>
    <source>
        <strain evidence="4">CgM1</strain>
    </source>
</reference>
<dbReference type="SMART" id="SM00248">
    <property type="entry name" value="ANK"/>
    <property type="match status" value="6"/>
</dbReference>
<dbReference type="GO" id="GO:0000976">
    <property type="term" value="F:transcription cis-regulatory region binding"/>
    <property type="evidence" value="ECO:0007669"/>
    <property type="project" value="TreeGrafter"/>
</dbReference>
<keyword evidence="2 3" id="KW-0040">ANK repeat</keyword>
<organism evidence="4 5">
    <name type="scientific">Cotesia glomerata</name>
    <name type="common">Lepidopteran parasitic wasp</name>
    <name type="synonym">Apanteles glomeratus</name>
    <dbReference type="NCBI Taxonomy" id="32391"/>
    <lineage>
        <taxon>Eukaryota</taxon>
        <taxon>Metazoa</taxon>
        <taxon>Ecdysozoa</taxon>
        <taxon>Arthropoda</taxon>
        <taxon>Hexapoda</taxon>
        <taxon>Insecta</taxon>
        <taxon>Pterygota</taxon>
        <taxon>Neoptera</taxon>
        <taxon>Endopterygota</taxon>
        <taxon>Hymenoptera</taxon>
        <taxon>Apocrita</taxon>
        <taxon>Ichneumonoidea</taxon>
        <taxon>Braconidae</taxon>
        <taxon>Microgastrinae</taxon>
        <taxon>Cotesia</taxon>
    </lineage>
</organism>